<keyword evidence="2" id="KW-1185">Reference proteome</keyword>
<gene>
    <name evidence="1" type="ORF">M011DRAFT_166915</name>
</gene>
<evidence type="ECO:0000313" key="1">
    <source>
        <dbReference type="EMBL" id="KAF2744513.1"/>
    </source>
</evidence>
<name>A0A6A6V3A7_9PLEO</name>
<dbReference type="AlphaFoldDB" id="A0A6A6V3A7"/>
<protein>
    <submittedName>
        <fullName evidence="1">Uncharacterized protein</fullName>
    </submittedName>
</protein>
<evidence type="ECO:0000313" key="2">
    <source>
        <dbReference type="Proteomes" id="UP000799440"/>
    </source>
</evidence>
<organism evidence="1 2">
    <name type="scientific">Sporormia fimetaria CBS 119925</name>
    <dbReference type="NCBI Taxonomy" id="1340428"/>
    <lineage>
        <taxon>Eukaryota</taxon>
        <taxon>Fungi</taxon>
        <taxon>Dikarya</taxon>
        <taxon>Ascomycota</taxon>
        <taxon>Pezizomycotina</taxon>
        <taxon>Dothideomycetes</taxon>
        <taxon>Pleosporomycetidae</taxon>
        <taxon>Pleosporales</taxon>
        <taxon>Sporormiaceae</taxon>
        <taxon>Sporormia</taxon>
    </lineage>
</organism>
<accession>A0A6A6V3A7</accession>
<dbReference type="Proteomes" id="UP000799440">
    <property type="component" value="Unassembled WGS sequence"/>
</dbReference>
<dbReference type="EMBL" id="MU006588">
    <property type="protein sequence ID" value="KAF2744513.1"/>
    <property type="molecule type" value="Genomic_DNA"/>
</dbReference>
<reference evidence="1" key="1">
    <citation type="journal article" date="2020" name="Stud. Mycol.">
        <title>101 Dothideomycetes genomes: a test case for predicting lifestyles and emergence of pathogens.</title>
        <authorList>
            <person name="Haridas S."/>
            <person name="Albert R."/>
            <person name="Binder M."/>
            <person name="Bloem J."/>
            <person name="Labutti K."/>
            <person name="Salamov A."/>
            <person name="Andreopoulos B."/>
            <person name="Baker S."/>
            <person name="Barry K."/>
            <person name="Bills G."/>
            <person name="Bluhm B."/>
            <person name="Cannon C."/>
            <person name="Castanera R."/>
            <person name="Culley D."/>
            <person name="Daum C."/>
            <person name="Ezra D."/>
            <person name="Gonzalez J."/>
            <person name="Henrissat B."/>
            <person name="Kuo A."/>
            <person name="Liang C."/>
            <person name="Lipzen A."/>
            <person name="Lutzoni F."/>
            <person name="Magnuson J."/>
            <person name="Mondo S."/>
            <person name="Nolan M."/>
            <person name="Ohm R."/>
            <person name="Pangilinan J."/>
            <person name="Park H.-J."/>
            <person name="Ramirez L."/>
            <person name="Alfaro M."/>
            <person name="Sun H."/>
            <person name="Tritt A."/>
            <person name="Yoshinaga Y."/>
            <person name="Zwiers L.-H."/>
            <person name="Turgeon B."/>
            <person name="Goodwin S."/>
            <person name="Spatafora J."/>
            <person name="Crous P."/>
            <person name="Grigoriev I."/>
        </authorList>
    </citation>
    <scope>NUCLEOTIDE SEQUENCE</scope>
    <source>
        <strain evidence="1">CBS 119925</strain>
    </source>
</reference>
<proteinExistence type="predicted"/>
<sequence>MLDCLIPRVPATPPWRHVRGLPLKSGDISLIGYRRSGGAAQKAGGKWKNCDAGMRESSFTCNEQKKCCLAALRGPSHLSSASLNCFSSTRRAASRVRCAKAVTALPCLGMTEAPSCGGGEVARLAAPQHQKQCSLDSNYIATTALRPLSFANRAVSSSCLAS</sequence>